<sequence length="213" mass="23999">MVANKRRYNIFCALYERQTQENVRFSCILHTFNFQSQLGVVSEDSRGECFFAKESSVEISPELLDLTSRAFAKPLEKDKWKELISSYPCIKGTDSFLVAPTMEAGMKEELRKSHGHTKIKKTLAFGDGLAEKQATIISVARPILAALEALDDKTESDDGSEGIDPDTVEGMLEDALVMLGNANARLNEWRERRLLTFMTEIVKRTMREGIPTD</sequence>
<evidence type="ECO:0000313" key="2">
    <source>
        <dbReference type="Proteomes" id="UP000225706"/>
    </source>
</evidence>
<dbReference type="Proteomes" id="UP000225706">
    <property type="component" value="Unassembled WGS sequence"/>
</dbReference>
<evidence type="ECO:0000313" key="1">
    <source>
        <dbReference type="EMBL" id="PFX12583.1"/>
    </source>
</evidence>
<name>A0A2B4R6Z3_STYPI</name>
<comment type="caution">
    <text evidence="1">The sequence shown here is derived from an EMBL/GenBank/DDBJ whole genome shotgun (WGS) entry which is preliminary data.</text>
</comment>
<proteinExistence type="predicted"/>
<organism evidence="1 2">
    <name type="scientific">Stylophora pistillata</name>
    <name type="common">Smooth cauliflower coral</name>
    <dbReference type="NCBI Taxonomy" id="50429"/>
    <lineage>
        <taxon>Eukaryota</taxon>
        <taxon>Metazoa</taxon>
        <taxon>Cnidaria</taxon>
        <taxon>Anthozoa</taxon>
        <taxon>Hexacorallia</taxon>
        <taxon>Scleractinia</taxon>
        <taxon>Astrocoeniina</taxon>
        <taxon>Pocilloporidae</taxon>
        <taxon>Stylophora</taxon>
    </lineage>
</organism>
<dbReference type="OrthoDB" id="2371919at2759"/>
<dbReference type="AlphaFoldDB" id="A0A2B4R6Z3"/>
<accession>A0A2B4R6Z3</accession>
<dbReference type="EMBL" id="LSMT01001279">
    <property type="protein sequence ID" value="PFX12583.1"/>
    <property type="molecule type" value="Genomic_DNA"/>
</dbReference>
<reference evidence="2" key="1">
    <citation type="journal article" date="2017" name="bioRxiv">
        <title>Comparative analysis of the genomes of Stylophora pistillata and Acropora digitifera provides evidence for extensive differences between species of corals.</title>
        <authorList>
            <person name="Voolstra C.R."/>
            <person name="Li Y."/>
            <person name="Liew Y.J."/>
            <person name="Baumgarten S."/>
            <person name="Zoccola D."/>
            <person name="Flot J.-F."/>
            <person name="Tambutte S."/>
            <person name="Allemand D."/>
            <person name="Aranda M."/>
        </authorList>
    </citation>
    <scope>NUCLEOTIDE SEQUENCE [LARGE SCALE GENOMIC DNA]</scope>
</reference>
<gene>
    <name evidence="1" type="ORF">AWC38_SpisGene23431</name>
</gene>
<protein>
    <submittedName>
        <fullName evidence="1">Uncharacterized protein</fullName>
    </submittedName>
</protein>
<keyword evidence="2" id="KW-1185">Reference proteome</keyword>